<comment type="subcellular location">
    <subcellularLocation>
        <location evidence="1">Membrane</location>
        <topology evidence="1">Multi-pass membrane protein</topology>
    </subcellularLocation>
</comment>
<dbReference type="Proteomes" id="UP001305779">
    <property type="component" value="Unassembled WGS sequence"/>
</dbReference>
<feature type="transmembrane region" description="Helical" evidence="7">
    <location>
        <begin position="233"/>
        <end position="252"/>
    </location>
</feature>
<keyword evidence="4 7" id="KW-1133">Transmembrane helix</keyword>
<accession>A0ABR0EAR8</accession>
<evidence type="ECO:0000256" key="2">
    <source>
        <dbReference type="ARBA" id="ARBA00009012"/>
    </source>
</evidence>
<keyword evidence="3 7" id="KW-0812">Transmembrane</keyword>
<feature type="transmembrane region" description="Helical" evidence="7">
    <location>
        <begin position="44"/>
        <end position="63"/>
    </location>
</feature>
<comment type="caution">
    <text evidence="8">The sequence shown here is derived from an EMBL/GenBank/DDBJ whole genome shotgun (WGS) entry which is preliminary data.</text>
</comment>
<dbReference type="Pfam" id="PF01940">
    <property type="entry name" value="DUF92"/>
    <property type="match status" value="1"/>
</dbReference>
<evidence type="ECO:0000256" key="7">
    <source>
        <dbReference type="SAM" id="Phobius"/>
    </source>
</evidence>
<reference evidence="8 9" key="1">
    <citation type="journal article" date="2023" name="G3 (Bethesda)">
        <title>A chromosome-level genome assembly of Zasmidium syzygii isolated from banana leaves.</title>
        <authorList>
            <person name="van Westerhoven A.C."/>
            <person name="Mehrabi R."/>
            <person name="Talebi R."/>
            <person name="Steentjes M.B.F."/>
            <person name="Corcolon B."/>
            <person name="Chong P.A."/>
            <person name="Kema G.H.J."/>
            <person name="Seidl M.F."/>
        </authorList>
    </citation>
    <scope>NUCLEOTIDE SEQUENCE [LARGE SCALE GENOMIC DNA]</scope>
    <source>
        <strain evidence="8 9">P124</strain>
    </source>
</reference>
<evidence type="ECO:0000313" key="9">
    <source>
        <dbReference type="Proteomes" id="UP001305779"/>
    </source>
</evidence>
<evidence type="ECO:0000256" key="1">
    <source>
        <dbReference type="ARBA" id="ARBA00004141"/>
    </source>
</evidence>
<evidence type="ECO:0000256" key="3">
    <source>
        <dbReference type="ARBA" id="ARBA00022692"/>
    </source>
</evidence>
<proteinExistence type="inferred from homology"/>
<keyword evidence="5 7" id="KW-0472">Membrane</keyword>
<protein>
    <submittedName>
        <fullName evidence="8">Uncharacterized protein</fullName>
    </submittedName>
</protein>
<feature type="transmembrane region" description="Helical" evidence="7">
    <location>
        <begin position="84"/>
        <end position="102"/>
    </location>
</feature>
<evidence type="ECO:0000256" key="5">
    <source>
        <dbReference type="ARBA" id="ARBA00023136"/>
    </source>
</evidence>
<evidence type="ECO:0000256" key="6">
    <source>
        <dbReference type="SAM" id="MobiDB-lite"/>
    </source>
</evidence>
<name>A0ABR0EAR8_ZASCE</name>
<feature type="region of interest" description="Disordered" evidence="6">
    <location>
        <begin position="261"/>
        <end position="283"/>
    </location>
</feature>
<evidence type="ECO:0000256" key="4">
    <source>
        <dbReference type="ARBA" id="ARBA00022989"/>
    </source>
</evidence>
<evidence type="ECO:0000313" key="8">
    <source>
        <dbReference type="EMBL" id="KAK4498562.1"/>
    </source>
</evidence>
<feature type="transmembrane region" description="Helical" evidence="7">
    <location>
        <begin position="173"/>
        <end position="194"/>
    </location>
</feature>
<dbReference type="EMBL" id="JAXOVC010000008">
    <property type="protein sequence ID" value="KAK4498562.1"/>
    <property type="molecule type" value="Genomic_DNA"/>
</dbReference>
<sequence length="326" mass="34913">MHWLIPVVSHSASCAYGLLGQSITPAALAVSIPLVAAQSFHHWGGFYIIFAVFFLTSNGLAIISRGTGTRSSTKGSTSRNVAHLAANVLLPAVLVLAHQYYLTERLKIVKWFLIERAPGGCLPIPSRSIYEPWIYKFQDAIGNNLVWGIVASYAVAMSTSFSDGLGSPKGISILKTLLGALGALLIGFTAAYSLPMCDGTVESAEHVTASVDRGPEWGERTPMEWSDQARYRILPGAIALVGVVATLLSMGISQSLSGSWDASKDNKQANGHPAKGKQGSEADVRAQLSGNEHLPNFLINFVMTTGVVIGMAVWSYVLAERCVRHE</sequence>
<comment type="similarity">
    <text evidence="2">Belongs to the TMEM19 family.</text>
</comment>
<gene>
    <name evidence="8" type="ORF">PRZ48_011220</name>
</gene>
<dbReference type="InterPro" id="IPR002794">
    <property type="entry name" value="DUF92_TMEM19"/>
</dbReference>
<organism evidence="8 9">
    <name type="scientific">Zasmidium cellare</name>
    <name type="common">Wine cellar mold</name>
    <name type="synonym">Racodium cellare</name>
    <dbReference type="NCBI Taxonomy" id="395010"/>
    <lineage>
        <taxon>Eukaryota</taxon>
        <taxon>Fungi</taxon>
        <taxon>Dikarya</taxon>
        <taxon>Ascomycota</taxon>
        <taxon>Pezizomycotina</taxon>
        <taxon>Dothideomycetes</taxon>
        <taxon>Dothideomycetidae</taxon>
        <taxon>Mycosphaerellales</taxon>
        <taxon>Mycosphaerellaceae</taxon>
        <taxon>Zasmidium</taxon>
    </lineage>
</organism>
<keyword evidence="9" id="KW-1185">Reference proteome</keyword>
<feature type="transmembrane region" description="Helical" evidence="7">
    <location>
        <begin position="297"/>
        <end position="319"/>
    </location>
</feature>